<evidence type="ECO:0000313" key="1">
    <source>
        <dbReference type="EMBL" id="KAF6742730.1"/>
    </source>
</evidence>
<proteinExistence type="predicted"/>
<gene>
    <name evidence="1" type="ORF">DFP72DRAFT_752639</name>
</gene>
<organism evidence="1 2">
    <name type="scientific">Ephemerocybe angulata</name>
    <dbReference type="NCBI Taxonomy" id="980116"/>
    <lineage>
        <taxon>Eukaryota</taxon>
        <taxon>Fungi</taxon>
        <taxon>Dikarya</taxon>
        <taxon>Basidiomycota</taxon>
        <taxon>Agaricomycotina</taxon>
        <taxon>Agaricomycetes</taxon>
        <taxon>Agaricomycetidae</taxon>
        <taxon>Agaricales</taxon>
        <taxon>Agaricineae</taxon>
        <taxon>Psathyrellaceae</taxon>
        <taxon>Ephemerocybe</taxon>
    </lineage>
</organism>
<keyword evidence="2" id="KW-1185">Reference proteome</keyword>
<reference evidence="1 2" key="1">
    <citation type="submission" date="2020-07" db="EMBL/GenBank/DDBJ databases">
        <title>Comparative genomics of pyrophilous fungi reveals a link between fire events and developmental genes.</title>
        <authorList>
            <consortium name="DOE Joint Genome Institute"/>
            <person name="Steindorff A.S."/>
            <person name="Carver A."/>
            <person name="Calhoun S."/>
            <person name="Stillman K."/>
            <person name="Liu H."/>
            <person name="Lipzen A."/>
            <person name="Pangilinan J."/>
            <person name="Labutti K."/>
            <person name="Bruns T.D."/>
            <person name="Grigoriev I.V."/>
        </authorList>
    </citation>
    <scope>NUCLEOTIDE SEQUENCE [LARGE SCALE GENOMIC DNA]</scope>
    <source>
        <strain evidence="1 2">CBS 144469</strain>
    </source>
</reference>
<comment type="caution">
    <text evidence="1">The sequence shown here is derived from an EMBL/GenBank/DDBJ whole genome shotgun (WGS) entry which is preliminary data.</text>
</comment>
<dbReference type="AlphaFoldDB" id="A0A8H6LU32"/>
<name>A0A8H6LU32_9AGAR</name>
<feature type="non-terminal residue" evidence="1">
    <location>
        <position position="177"/>
    </location>
</feature>
<sequence>KRKADVTVMPDVRERRAKKSRRQVEEWVGQAEEYLLEGVGSTQWKLLVALWAEFEAHVLVQSGSRLQPGSAALRPAKLSIWFSQRPRRWDGGGISDAGEREEFKKSWIRWLGHMQPAARQGKEGEMPPMVSKEVESDLMILKVYGPSGLVVVLVGLKWWANVEDDCWIKAVEDVASC</sequence>
<dbReference type="Proteomes" id="UP000521943">
    <property type="component" value="Unassembled WGS sequence"/>
</dbReference>
<protein>
    <submittedName>
        <fullName evidence="1">Uncharacterized protein</fullName>
    </submittedName>
</protein>
<feature type="non-terminal residue" evidence="1">
    <location>
        <position position="1"/>
    </location>
</feature>
<dbReference type="EMBL" id="JACGCI010000173">
    <property type="protein sequence ID" value="KAF6742730.1"/>
    <property type="molecule type" value="Genomic_DNA"/>
</dbReference>
<accession>A0A8H6LU32</accession>
<evidence type="ECO:0000313" key="2">
    <source>
        <dbReference type="Proteomes" id="UP000521943"/>
    </source>
</evidence>